<evidence type="ECO:0000313" key="21">
    <source>
        <dbReference type="Proteomes" id="UP001139887"/>
    </source>
</evidence>
<dbReference type="SUPFAM" id="SSF53383">
    <property type="entry name" value="PLP-dependent transferases"/>
    <property type="match status" value="1"/>
</dbReference>
<dbReference type="PANTHER" id="PTHR13693:SF3">
    <property type="entry name" value="LD36009P"/>
    <property type="match status" value="1"/>
</dbReference>
<evidence type="ECO:0000256" key="4">
    <source>
        <dbReference type="ARBA" id="ARBA00004760"/>
    </source>
</evidence>
<comment type="pathway">
    <text evidence="5">Sphingolipid metabolism.</text>
</comment>
<comment type="caution">
    <text evidence="20">The sequence shown here is derived from an EMBL/GenBank/DDBJ whole genome shotgun (WGS) entry which is preliminary data.</text>
</comment>
<dbReference type="Pfam" id="PF00155">
    <property type="entry name" value="Aminotran_1_2"/>
    <property type="match status" value="1"/>
</dbReference>
<keyword evidence="13" id="KW-1133">Transmembrane helix</keyword>
<dbReference type="InterPro" id="IPR015421">
    <property type="entry name" value="PyrdxlP-dep_Trfase_major"/>
</dbReference>
<dbReference type="PANTHER" id="PTHR13693">
    <property type="entry name" value="CLASS II AMINOTRANSFERASE/8-AMINO-7-OXONONANOATE SYNTHASE"/>
    <property type="match status" value="1"/>
</dbReference>
<evidence type="ECO:0000256" key="8">
    <source>
        <dbReference type="ARBA" id="ARBA00022679"/>
    </source>
</evidence>
<dbReference type="GO" id="GO:0030170">
    <property type="term" value="F:pyridoxal phosphate binding"/>
    <property type="evidence" value="ECO:0007669"/>
    <property type="project" value="InterPro"/>
</dbReference>
<dbReference type="InterPro" id="IPR015424">
    <property type="entry name" value="PyrdxlP-dep_Trfase"/>
</dbReference>
<evidence type="ECO:0000256" key="17">
    <source>
        <dbReference type="ARBA" id="ARBA00048528"/>
    </source>
</evidence>
<keyword evidence="14" id="KW-0443">Lipid metabolism</keyword>
<dbReference type="InterPro" id="IPR015422">
    <property type="entry name" value="PyrdxlP-dep_Trfase_small"/>
</dbReference>
<dbReference type="GO" id="GO:0016020">
    <property type="term" value="C:membrane"/>
    <property type="evidence" value="ECO:0007669"/>
    <property type="project" value="UniProtKB-SubCell"/>
</dbReference>
<dbReference type="GO" id="GO:0005783">
    <property type="term" value="C:endoplasmic reticulum"/>
    <property type="evidence" value="ECO:0007669"/>
    <property type="project" value="UniProtKB-SubCell"/>
</dbReference>
<evidence type="ECO:0000256" key="9">
    <source>
        <dbReference type="ARBA" id="ARBA00022692"/>
    </source>
</evidence>
<keyword evidence="15" id="KW-0472">Membrane</keyword>
<dbReference type="CDD" id="cd06454">
    <property type="entry name" value="KBL_like"/>
    <property type="match status" value="1"/>
</dbReference>
<evidence type="ECO:0000256" key="16">
    <source>
        <dbReference type="ARBA" id="ARBA00023315"/>
    </source>
</evidence>
<accession>A0A9W8I986</accession>
<evidence type="ECO:0000256" key="1">
    <source>
        <dbReference type="ARBA" id="ARBA00001933"/>
    </source>
</evidence>
<dbReference type="AlphaFoldDB" id="A0A9W8I986"/>
<evidence type="ECO:0000256" key="12">
    <source>
        <dbReference type="ARBA" id="ARBA00022919"/>
    </source>
</evidence>
<dbReference type="InterPro" id="IPR050087">
    <property type="entry name" value="AON_synthase_class-II"/>
</dbReference>
<evidence type="ECO:0000256" key="14">
    <source>
        <dbReference type="ARBA" id="ARBA00023098"/>
    </source>
</evidence>
<comment type="cofactor">
    <cofactor evidence="1 18">
        <name>pyridoxal 5'-phosphate</name>
        <dbReference type="ChEBI" id="CHEBI:597326"/>
    </cofactor>
</comment>
<organism evidence="20 21">
    <name type="scientific">Coemansia brasiliensis</name>
    <dbReference type="NCBI Taxonomy" id="2650707"/>
    <lineage>
        <taxon>Eukaryota</taxon>
        <taxon>Fungi</taxon>
        <taxon>Fungi incertae sedis</taxon>
        <taxon>Zoopagomycota</taxon>
        <taxon>Kickxellomycotina</taxon>
        <taxon>Kickxellomycetes</taxon>
        <taxon>Kickxellales</taxon>
        <taxon>Kickxellaceae</taxon>
        <taxon>Coemansia</taxon>
    </lineage>
</organism>
<evidence type="ECO:0000256" key="7">
    <source>
        <dbReference type="ARBA" id="ARBA00013220"/>
    </source>
</evidence>
<comment type="pathway">
    <text evidence="4">Lipid metabolism; sphingolipid metabolism.</text>
</comment>
<evidence type="ECO:0000256" key="18">
    <source>
        <dbReference type="RuleBase" id="RU003693"/>
    </source>
</evidence>
<keyword evidence="10" id="KW-0256">Endoplasmic reticulum</keyword>
<evidence type="ECO:0000256" key="13">
    <source>
        <dbReference type="ARBA" id="ARBA00022989"/>
    </source>
</evidence>
<dbReference type="InterPro" id="IPR004839">
    <property type="entry name" value="Aminotransferase_I/II_large"/>
</dbReference>
<evidence type="ECO:0000256" key="6">
    <source>
        <dbReference type="ARBA" id="ARBA00008392"/>
    </source>
</evidence>
<evidence type="ECO:0000256" key="2">
    <source>
        <dbReference type="ARBA" id="ARBA00004240"/>
    </source>
</evidence>
<dbReference type="OrthoDB" id="65434at2759"/>
<dbReference type="Proteomes" id="UP001139887">
    <property type="component" value="Unassembled WGS sequence"/>
</dbReference>
<dbReference type="GO" id="GO:0004758">
    <property type="term" value="F:serine C-palmitoyltransferase activity"/>
    <property type="evidence" value="ECO:0007669"/>
    <property type="project" value="UniProtKB-EC"/>
</dbReference>
<gene>
    <name evidence="20" type="primary">LCB2_2</name>
    <name evidence="20" type="ORF">IWW36_002663</name>
</gene>
<dbReference type="Gene3D" id="3.90.1150.10">
    <property type="entry name" value="Aspartate Aminotransferase, domain 1"/>
    <property type="match status" value="1"/>
</dbReference>
<evidence type="ECO:0000313" key="20">
    <source>
        <dbReference type="EMBL" id="KAJ2849390.1"/>
    </source>
</evidence>
<evidence type="ECO:0000256" key="5">
    <source>
        <dbReference type="ARBA" id="ARBA00004991"/>
    </source>
</evidence>
<comment type="catalytic activity">
    <reaction evidence="17">
        <text>L-serine + hexadecanoyl-CoA + H(+) = 3-oxosphinganine + CO2 + CoA</text>
        <dbReference type="Rhea" id="RHEA:14761"/>
        <dbReference type="ChEBI" id="CHEBI:15378"/>
        <dbReference type="ChEBI" id="CHEBI:16526"/>
        <dbReference type="ChEBI" id="CHEBI:33384"/>
        <dbReference type="ChEBI" id="CHEBI:57287"/>
        <dbReference type="ChEBI" id="CHEBI:57379"/>
        <dbReference type="ChEBI" id="CHEBI:58299"/>
        <dbReference type="EC" id="2.3.1.50"/>
    </reaction>
</comment>
<evidence type="ECO:0000256" key="3">
    <source>
        <dbReference type="ARBA" id="ARBA00004370"/>
    </source>
</evidence>
<evidence type="ECO:0000259" key="19">
    <source>
        <dbReference type="Pfam" id="PF00155"/>
    </source>
</evidence>
<keyword evidence="9" id="KW-0812">Transmembrane</keyword>
<dbReference type="EC" id="2.3.1.50" evidence="7"/>
<proteinExistence type="inferred from homology"/>
<dbReference type="Gene3D" id="3.40.640.10">
    <property type="entry name" value="Type I PLP-dependent aspartate aminotransferase-like (Major domain)"/>
    <property type="match status" value="1"/>
</dbReference>
<feature type="domain" description="Aminotransferase class I/classII large" evidence="19">
    <location>
        <begin position="166"/>
        <end position="527"/>
    </location>
</feature>
<evidence type="ECO:0000256" key="11">
    <source>
        <dbReference type="ARBA" id="ARBA00022898"/>
    </source>
</evidence>
<comment type="subcellular location">
    <subcellularLocation>
        <location evidence="2">Endoplasmic reticulum</location>
    </subcellularLocation>
    <subcellularLocation>
        <location evidence="3">Membrane</location>
    </subcellularLocation>
</comment>
<keyword evidence="21" id="KW-1185">Reference proteome</keyword>
<dbReference type="GO" id="GO:0046513">
    <property type="term" value="P:ceramide biosynthetic process"/>
    <property type="evidence" value="ECO:0007669"/>
    <property type="project" value="TreeGrafter"/>
</dbReference>
<evidence type="ECO:0000256" key="10">
    <source>
        <dbReference type="ARBA" id="ARBA00022824"/>
    </source>
</evidence>
<keyword evidence="16 20" id="KW-0012">Acyltransferase</keyword>
<evidence type="ECO:0000256" key="15">
    <source>
        <dbReference type="ARBA" id="ARBA00023136"/>
    </source>
</evidence>
<protein>
    <recommendedName>
        <fullName evidence="7">serine C-palmitoyltransferase</fullName>
        <ecNumber evidence="7">2.3.1.50</ecNumber>
    </recommendedName>
</protein>
<keyword evidence="11 18" id="KW-0663">Pyridoxal phosphate</keyword>
<dbReference type="GO" id="GO:0046512">
    <property type="term" value="P:sphingosine biosynthetic process"/>
    <property type="evidence" value="ECO:0007669"/>
    <property type="project" value="TreeGrafter"/>
</dbReference>
<reference evidence="20" key="1">
    <citation type="submission" date="2022-07" db="EMBL/GenBank/DDBJ databases">
        <title>Phylogenomic reconstructions and comparative analyses of Kickxellomycotina fungi.</title>
        <authorList>
            <person name="Reynolds N.K."/>
            <person name="Stajich J.E."/>
            <person name="Barry K."/>
            <person name="Grigoriev I.V."/>
            <person name="Crous P."/>
            <person name="Smith M.E."/>
        </authorList>
    </citation>
    <scope>NUCLEOTIDE SEQUENCE</scope>
    <source>
        <strain evidence="20">NRRL 1566</strain>
    </source>
</reference>
<keyword evidence="8 20" id="KW-0808">Transferase</keyword>
<dbReference type="PROSITE" id="PS00599">
    <property type="entry name" value="AA_TRANSFER_CLASS_2"/>
    <property type="match status" value="1"/>
</dbReference>
<name>A0A9W8I986_9FUNG</name>
<dbReference type="FunFam" id="3.40.640.10:FF:000047">
    <property type="entry name" value="serine palmitoyltransferase 2 isoform X1"/>
    <property type="match status" value="1"/>
</dbReference>
<sequence length="548" mass="60873">MGKGQRAQLVVSTEAIQAKREVTKPLPVYSVNPESTGLAADNSQKHLDQTALKELPHQIPNDLDDIPTSTLVTTYLNILLLVTLAHIEDFFGKLFKPKEYKHLRVQNGYAPMVSDFESLWSRHVYARLRDCFNRPIAGVAGRIVQLVDRYTKDYNRTFQYTGKILNVLNLASYNYLGFAQSQGPCADKVEEAMREHGITQASSRSEAGHTKLLVETEEMVARFVGAEAALIVSMGYATNALNMPALVSKGCLIISDELNHSSLVSGARLSGATIRVFRHNNTADLEKQLRKSISQGQPRTHRPWKKILVVVEGLYSMEGEFCNLPKIIELRDKYKFYLYVDEAHSIGALGKRGRGICDHFGVDPREVDVLMGTFTKSFGAAGGYIAGSKALIDYLRVHSYSAIYAEAMSVPVLAQISSSMRMIMGEDRENALLGQQKLDQLAVNSQYFADKLKELGFMVLGDPGSPVVPLLLFSPSRMMAFSRECLKRNIAVVVVSYPATPVIAGRVRFCVSASHTREDLDYALEQISEIGDLLLVKLNKKKKLAFVK</sequence>
<dbReference type="EMBL" id="JANBUW010000081">
    <property type="protein sequence ID" value="KAJ2849390.1"/>
    <property type="molecule type" value="Genomic_DNA"/>
</dbReference>
<keyword evidence="12" id="KW-0746">Sphingolipid metabolism</keyword>
<dbReference type="InterPro" id="IPR001917">
    <property type="entry name" value="Aminotrans_II_pyridoxalP_BS"/>
</dbReference>
<dbReference type="GO" id="GO:0017059">
    <property type="term" value="C:serine palmitoyltransferase complex"/>
    <property type="evidence" value="ECO:0007669"/>
    <property type="project" value="TreeGrafter"/>
</dbReference>
<comment type="similarity">
    <text evidence="6 18">Belongs to the class-II pyridoxal-phosphate-dependent aminotransferase family.</text>
</comment>